<evidence type="ECO:0008006" key="3">
    <source>
        <dbReference type="Google" id="ProtNLM"/>
    </source>
</evidence>
<sequence length="168" mass="19454">MKKRLSSIEGRVAITTDMWSAKNQKKGYMAVTGHFIDNDWKLEHHILRFIYVLAPHTSETLARVFFLIPVGKPPSMVGYCKIPETKRLIVDSKTRSNSTYEMLEIALLYKDAFYRLRQSLKNEKFVLPDENTCKDNALRCSSIFVDEDVQEEKINEEDGDVESDEDDI</sequence>
<accession>A0A484LXW6</accession>
<evidence type="ECO:0000313" key="2">
    <source>
        <dbReference type="Proteomes" id="UP000595140"/>
    </source>
</evidence>
<dbReference type="Proteomes" id="UP000595140">
    <property type="component" value="Unassembled WGS sequence"/>
</dbReference>
<evidence type="ECO:0000313" key="1">
    <source>
        <dbReference type="EMBL" id="VFQ80618.1"/>
    </source>
</evidence>
<dbReference type="InterPro" id="IPR052035">
    <property type="entry name" value="ZnF_BED_domain_contain"/>
</dbReference>
<dbReference type="AlphaFoldDB" id="A0A484LXW6"/>
<dbReference type="PANTHER" id="PTHR46481">
    <property type="entry name" value="ZINC FINGER BED DOMAIN-CONTAINING PROTEIN 4"/>
    <property type="match status" value="1"/>
</dbReference>
<proteinExistence type="predicted"/>
<keyword evidence="2" id="KW-1185">Reference proteome</keyword>
<reference evidence="1 2" key="1">
    <citation type="submission" date="2018-04" db="EMBL/GenBank/DDBJ databases">
        <authorList>
            <person name="Vogel A."/>
        </authorList>
    </citation>
    <scope>NUCLEOTIDE SEQUENCE [LARGE SCALE GENOMIC DNA]</scope>
</reference>
<dbReference type="EMBL" id="OOIL02002123">
    <property type="protein sequence ID" value="VFQ80618.1"/>
    <property type="molecule type" value="Genomic_DNA"/>
</dbReference>
<organism evidence="1 2">
    <name type="scientific">Cuscuta campestris</name>
    <dbReference type="NCBI Taxonomy" id="132261"/>
    <lineage>
        <taxon>Eukaryota</taxon>
        <taxon>Viridiplantae</taxon>
        <taxon>Streptophyta</taxon>
        <taxon>Embryophyta</taxon>
        <taxon>Tracheophyta</taxon>
        <taxon>Spermatophyta</taxon>
        <taxon>Magnoliopsida</taxon>
        <taxon>eudicotyledons</taxon>
        <taxon>Gunneridae</taxon>
        <taxon>Pentapetalae</taxon>
        <taxon>asterids</taxon>
        <taxon>lamiids</taxon>
        <taxon>Solanales</taxon>
        <taxon>Convolvulaceae</taxon>
        <taxon>Cuscuteae</taxon>
        <taxon>Cuscuta</taxon>
        <taxon>Cuscuta subgen. Grammica</taxon>
        <taxon>Cuscuta sect. Cleistogrammica</taxon>
    </lineage>
</organism>
<dbReference type="SUPFAM" id="SSF53098">
    <property type="entry name" value="Ribonuclease H-like"/>
    <property type="match status" value="1"/>
</dbReference>
<dbReference type="OrthoDB" id="1305795at2759"/>
<dbReference type="PANTHER" id="PTHR46481:SF11">
    <property type="entry name" value="ZINC FINGER BED DOMAIN-CONTAINING PROTEIN RICESLEEPER 2-LIKE"/>
    <property type="match status" value="1"/>
</dbReference>
<gene>
    <name evidence="1" type="ORF">CCAM_LOCUS22394</name>
</gene>
<dbReference type="InterPro" id="IPR012337">
    <property type="entry name" value="RNaseH-like_sf"/>
</dbReference>
<protein>
    <recommendedName>
        <fullName evidence="3">DUF659 domain-containing protein</fullName>
    </recommendedName>
</protein>
<name>A0A484LXW6_9ASTE</name>